<dbReference type="InterPro" id="IPR028933">
    <property type="entry name" value="Lebercilin_dom"/>
</dbReference>
<dbReference type="RefSeq" id="XP_026510320.1">
    <property type="nucleotide sequence ID" value="XM_026654535.2"/>
</dbReference>
<dbReference type="GO" id="GO:0044877">
    <property type="term" value="F:protein-containing complex binding"/>
    <property type="evidence" value="ECO:0007669"/>
    <property type="project" value="Ensembl"/>
</dbReference>
<protein>
    <submittedName>
        <fullName evidence="6">Lebercilin LCA5</fullName>
    </submittedName>
</protein>
<dbReference type="Pfam" id="PF15619">
    <property type="entry name" value="Lebercilin"/>
    <property type="match status" value="1"/>
</dbReference>
<feature type="region of interest" description="Disordered" evidence="4">
    <location>
        <begin position="1"/>
        <end position="61"/>
    </location>
</feature>
<dbReference type="GeneTree" id="ENSGT00560000077266"/>
<feature type="compositionally biased region" description="Polar residues" evidence="4">
    <location>
        <begin position="38"/>
        <end position="48"/>
    </location>
</feature>
<dbReference type="GO" id="GO:0005730">
    <property type="term" value="C:nucleolus"/>
    <property type="evidence" value="ECO:0007669"/>
    <property type="project" value="Ensembl"/>
</dbReference>
<dbReference type="AlphaFoldDB" id="A0A674JEH0"/>
<evidence type="ECO:0000256" key="4">
    <source>
        <dbReference type="SAM" id="MobiDB-lite"/>
    </source>
</evidence>
<dbReference type="PANTHER" id="PTHR16650">
    <property type="entry name" value="C21ORF13-RELATED"/>
    <property type="match status" value="1"/>
</dbReference>
<evidence type="ECO:0000313" key="7">
    <source>
        <dbReference type="Proteomes" id="UP000472274"/>
    </source>
</evidence>
<proteinExistence type="inferred from homology"/>
<feature type="region of interest" description="Disordered" evidence="4">
    <location>
        <begin position="534"/>
        <end position="553"/>
    </location>
</feature>
<evidence type="ECO:0000256" key="2">
    <source>
        <dbReference type="ARBA" id="ARBA00023054"/>
    </source>
</evidence>
<gene>
    <name evidence="6" type="primary">LCA5</name>
</gene>
<keyword evidence="2 3" id="KW-0175">Coiled coil</keyword>
<sequence length="688" mass="80232">MGERTRSLDSDHDRTSDGDKNSNSYYSDEDNASHASDRSLTLSSQSTSHGKKDHKTETLSSLVNYQATKKPVSKYAPAKRGRRWGFRSQSLNRDSPAKDIDLVTKRVLSARLLKINELRNEVTELHIKLDELQKENRALKRLQYRQEKALNKFEDTENEISQLLARHNNEIRILRERLRKSQERERTTERRLKESEDELYRTKNSLQKLKKLSEDKHLAERDELTKKLASAENRLDESEKRIKDLEKNLELNNSSFQRQLQSEKKKVHEAQEENKALQEELQQLNQKLKEKERELDAKNIYANRMLKPSPKKDTDVTQRKKATSQNTKKGIQTTKGVQTSGYFSPIEFPPPPEFVSVYVTDQKEEETLLRMEQETQKKEWKEQAEHLSQERNREREEKMKHDQELQALEEKAQKLCDEWKKEAFDRRKKENNFLLAKEEEARIESEIYKIENETHNTEKLEEDRQKKELLLAKMYKIDRETQNTISMKLASQAHLTDTESKSDSLEKNEKTYQFLETTEKLFNGFPVYDSHDVTTKAEGQKRQNVRTTDSSNDLTFGSYVPSFGKGSGRPSWLNQKSIVLEENTKENTDFNTKKEKKSNLMEQLFGTSANTIAPPKSSDSSPLEADYDSGSALPPGKSNKVKVKDDDDFFFSEGRNFNPNRHRLQHTTSRPAVKAVDSFEDEIEEVIL</sequence>
<name>A0A674JEH0_9SAUR</name>
<organism evidence="6 7">
    <name type="scientific">Terrapene triunguis</name>
    <name type="common">Three-toed box turtle</name>
    <dbReference type="NCBI Taxonomy" id="2587831"/>
    <lineage>
        <taxon>Eukaryota</taxon>
        <taxon>Metazoa</taxon>
        <taxon>Chordata</taxon>
        <taxon>Craniata</taxon>
        <taxon>Vertebrata</taxon>
        <taxon>Euteleostomi</taxon>
        <taxon>Archelosauria</taxon>
        <taxon>Testudinata</taxon>
        <taxon>Testudines</taxon>
        <taxon>Cryptodira</taxon>
        <taxon>Durocryptodira</taxon>
        <taxon>Testudinoidea</taxon>
        <taxon>Emydidae</taxon>
        <taxon>Terrapene</taxon>
    </lineage>
</organism>
<evidence type="ECO:0000256" key="1">
    <source>
        <dbReference type="ARBA" id="ARBA00010229"/>
    </source>
</evidence>
<dbReference type="FunCoup" id="A0A674JEH0">
    <property type="interactions" value="75"/>
</dbReference>
<dbReference type="GeneID" id="112103061"/>
<dbReference type="PANTHER" id="PTHR16650:SF10">
    <property type="entry name" value="LEBERCILIN"/>
    <property type="match status" value="1"/>
</dbReference>
<dbReference type="GO" id="GO:0042073">
    <property type="term" value="P:intraciliary transport"/>
    <property type="evidence" value="ECO:0007669"/>
    <property type="project" value="TreeGrafter"/>
</dbReference>
<keyword evidence="7" id="KW-1185">Reference proteome</keyword>
<accession>A0A674JEH0</accession>
<feature type="region of interest" description="Disordered" evidence="4">
    <location>
        <begin position="305"/>
        <end position="331"/>
    </location>
</feature>
<feature type="compositionally biased region" description="Polar residues" evidence="4">
    <location>
        <begin position="608"/>
        <end position="621"/>
    </location>
</feature>
<evidence type="ECO:0000259" key="5">
    <source>
        <dbReference type="Pfam" id="PF15619"/>
    </source>
</evidence>
<feature type="coiled-coil region" evidence="3">
    <location>
        <begin position="115"/>
        <end position="301"/>
    </location>
</feature>
<dbReference type="GO" id="GO:0032391">
    <property type="term" value="C:photoreceptor connecting cilium"/>
    <property type="evidence" value="ECO:0007669"/>
    <property type="project" value="Ensembl"/>
</dbReference>
<dbReference type="Proteomes" id="UP000472274">
    <property type="component" value="Unplaced"/>
</dbReference>
<reference evidence="6" key="1">
    <citation type="submission" date="2025-08" db="UniProtKB">
        <authorList>
            <consortium name="Ensembl"/>
        </authorList>
    </citation>
    <scope>IDENTIFICATION</scope>
</reference>
<feature type="compositionally biased region" description="Basic and acidic residues" evidence="4">
    <location>
        <begin position="1"/>
        <end position="20"/>
    </location>
</feature>
<dbReference type="GO" id="GO:0005930">
    <property type="term" value="C:axoneme"/>
    <property type="evidence" value="ECO:0007669"/>
    <property type="project" value="TreeGrafter"/>
</dbReference>
<dbReference type="GO" id="GO:0005654">
    <property type="term" value="C:nucleoplasm"/>
    <property type="evidence" value="ECO:0007669"/>
    <property type="project" value="Ensembl"/>
</dbReference>
<evidence type="ECO:0000313" key="6">
    <source>
        <dbReference type="Ensembl" id="ENSTMTP00000017764.1"/>
    </source>
</evidence>
<dbReference type="InParanoid" id="A0A674JEH0"/>
<dbReference type="Ensembl" id="ENSTMTT00000018396.1">
    <property type="protein sequence ID" value="ENSTMTP00000017764.1"/>
    <property type="gene ID" value="ENSTMTG00000013077.1"/>
</dbReference>
<evidence type="ECO:0000256" key="3">
    <source>
        <dbReference type="SAM" id="Coils"/>
    </source>
</evidence>
<dbReference type="GO" id="GO:0036064">
    <property type="term" value="C:ciliary basal body"/>
    <property type="evidence" value="ECO:0007669"/>
    <property type="project" value="Ensembl"/>
</dbReference>
<feature type="domain" description="Lebercilin" evidence="5">
    <location>
        <begin position="103"/>
        <end position="295"/>
    </location>
</feature>
<reference evidence="6" key="2">
    <citation type="submission" date="2025-09" db="UniProtKB">
        <authorList>
            <consortium name="Ensembl"/>
        </authorList>
    </citation>
    <scope>IDENTIFICATION</scope>
</reference>
<dbReference type="GO" id="GO:0005739">
    <property type="term" value="C:mitochondrion"/>
    <property type="evidence" value="ECO:0007669"/>
    <property type="project" value="Ensembl"/>
</dbReference>
<dbReference type="RefSeq" id="XP_029768249.1">
    <property type="nucleotide sequence ID" value="XM_029912389.1"/>
</dbReference>
<feature type="region of interest" description="Disordered" evidence="4">
    <location>
        <begin position="372"/>
        <end position="403"/>
    </location>
</feature>
<feature type="region of interest" description="Disordered" evidence="4">
    <location>
        <begin position="608"/>
        <end position="643"/>
    </location>
</feature>
<dbReference type="CTD" id="167691"/>
<comment type="similarity">
    <text evidence="1">Belongs to the LCA5 family.</text>
</comment>
<dbReference type="InterPro" id="IPR026188">
    <property type="entry name" value="Lebercilin-like"/>
</dbReference>